<dbReference type="GO" id="GO:0004222">
    <property type="term" value="F:metalloendopeptidase activity"/>
    <property type="evidence" value="ECO:0007669"/>
    <property type="project" value="InterPro"/>
</dbReference>
<reference evidence="4" key="1">
    <citation type="submission" date="2016-11" db="UniProtKB">
        <authorList>
            <consortium name="WormBaseParasite"/>
        </authorList>
    </citation>
    <scope>IDENTIFICATION</scope>
</reference>
<organism evidence="3 4">
    <name type="scientific">Macrostomum lignano</name>
    <dbReference type="NCBI Taxonomy" id="282301"/>
    <lineage>
        <taxon>Eukaryota</taxon>
        <taxon>Metazoa</taxon>
        <taxon>Spiralia</taxon>
        <taxon>Lophotrochozoa</taxon>
        <taxon>Platyhelminthes</taxon>
        <taxon>Rhabditophora</taxon>
        <taxon>Macrostomorpha</taxon>
        <taxon>Macrostomida</taxon>
        <taxon>Macrostomidae</taxon>
        <taxon>Macrostomum</taxon>
    </lineage>
</organism>
<feature type="compositionally biased region" description="Polar residues" evidence="1">
    <location>
        <begin position="201"/>
        <end position="210"/>
    </location>
</feature>
<evidence type="ECO:0000313" key="4">
    <source>
        <dbReference type="WBParaSite" id="maker-unitig_27877-snap-gene-0.2-mRNA-1"/>
    </source>
</evidence>
<dbReference type="InterPro" id="IPR001506">
    <property type="entry name" value="Peptidase_M12A"/>
</dbReference>
<feature type="compositionally biased region" description="Polar residues" evidence="1">
    <location>
        <begin position="296"/>
        <end position="317"/>
    </location>
</feature>
<feature type="region of interest" description="Disordered" evidence="1">
    <location>
        <begin position="285"/>
        <end position="327"/>
    </location>
</feature>
<evidence type="ECO:0000259" key="2">
    <source>
        <dbReference type="Pfam" id="PF01400"/>
    </source>
</evidence>
<feature type="domain" description="Peptidase M12A" evidence="2">
    <location>
        <begin position="35"/>
        <end position="149"/>
    </location>
</feature>
<feature type="region of interest" description="Disordered" evidence="1">
    <location>
        <begin position="201"/>
        <end position="230"/>
    </location>
</feature>
<name>A0A1I8FB85_9PLAT</name>
<dbReference type="Gene3D" id="3.40.390.10">
    <property type="entry name" value="Collagenase (Catalytic Domain)"/>
    <property type="match status" value="1"/>
</dbReference>
<dbReference type="WBParaSite" id="maker-unitig_27877-snap-gene-0.2-mRNA-1">
    <property type="protein sequence ID" value="maker-unitig_27877-snap-gene-0.2-mRNA-1"/>
    <property type="gene ID" value="maker-unitig_27877-snap-gene-0.2"/>
</dbReference>
<evidence type="ECO:0000313" key="3">
    <source>
        <dbReference type="Proteomes" id="UP000095280"/>
    </source>
</evidence>
<accession>A0A1I8FB85</accession>
<dbReference type="InterPro" id="IPR024079">
    <property type="entry name" value="MetalloPept_cat_dom_sf"/>
</dbReference>
<protein>
    <submittedName>
        <fullName evidence="4">Astacin domain-containing protein</fullName>
    </submittedName>
</protein>
<dbReference type="Pfam" id="PF01400">
    <property type="entry name" value="Astacin"/>
    <property type="match status" value="1"/>
</dbReference>
<keyword evidence="3" id="KW-1185">Reference proteome</keyword>
<sequence>MILRDGAEARHARRNANNHRRAALRYIEQMNNYYCVSFKAERTNDCSSYVGYLNRGRQNLSLDNGCFTRAPSCTSSCTPSASTTSRRARTATATSSIDWANILTAYCSAYYKYRGNVFGTSYDYKSCMQYPSTGFACRPGVHVMRRRDNGGTDLGDYYNMVRRPGAVARSHQWAPLSCTAFSTNWWWLAYSFRSREMSFQQTPIASSPGDSKQEKNTVQAGRGSKGFPGSSLPALTGVQLEHGQAVAIFVVKVDGHPSSIQALSYSWGRPPRFRNPQPRLTASAALPAASAMVESRASSPNSRLRVAETSSPQSTMPPGSPTPSRRP</sequence>
<dbReference type="AlphaFoldDB" id="A0A1I8FB85"/>
<dbReference type="GO" id="GO:0006508">
    <property type="term" value="P:proteolysis"/>
    <property type="evidence" value="ECO:0007669"/>
    <property type="project" value="InterPro"/>
</dbReference>
<proteinExistence type="predicted"/>
<evidence type="ECO:0000256" key="1">
    <source>
        <dbReference type="SAM" id="MobiDB-lite"/>
    </source>
</evidence>
<dbReference type="Proteomes" id="UP000095280">
    <property type="component" value="Unplaced"/>
</dbReference>